<keyword evidence="4 7" id="KW-1133">Transmembrane helix</keyword>
<keyword evidence="5 7" id="KW-0472">Membrane</keyword>
<keyword evidence="2" id="KW-1003">Cell membrane</keyword>
<feature type="compositionally biased region" description="Polar residues" evidence="6">
    <location>
        <begin position="25"/>
        <end position="35"/>
    </location>
</feature>
<feature type="region of interest" description="Disordered" evidence="6">
    <location>
        <begin position="319"/>
        <end position="352"/>
    </location>
</feature>
<name>A0A7S3P7C2_9STRA</name>
<evidence type="ECO:0000259" key="8">
    <source>
        <dbReference type="Pfam" id="PF09335"/>
    </source>
</evidence>
<reference evidence="9" key="1">
    <citation type="submission" date="2021-01" db="EMBL/GenBank/DDBJ databases">
        <authorList>
            <person name="Corre E."/>
            <person name="Pelletier E."/>
            <person name="Niang G."/>
            <person name="Scheremetjew M."/>
            <person name="Finn R."/>
            <person name="Kale V."/>
            <person name="Holt S."/>
            <person name="Cochrane G."/>
            <person name="Meng A."/>
            <person name="Brown T."/>
            <person name="Cohen L."/>
        </authorList>
    </citation>
    <scope>NUCLEOTIDE SEQUENCE</scope>
    <source>
        <strain evidence="9">CCMP127</strain>
    </source>
</reference>
<organism evidence="9">
    <name type="scientific">Amphora coffeiformis</name>
    <dbReference type="NCBI Taxonomy" id="265554"/>
    <lineage>
        <taxon>Eukaryota</taxon>
        <taxon>Sar</taxon>
        <taxon>Stramenopiles</taxon>
        <taxon>Ochrophyta</taxon>
        <taxon>Bacillariophyta</taxon>
        <taxon>Bacillariophyceae</taxon>
        <taxon>Bacillariophycidae</taxon>
        <taxon>Thalassiophysales</taxon>
        <taxon>Catenulaceae</taxon>
        <taxon>Amphora</taxon>
    </lineage>
</organism>
<evidence type="ECO:0000256" key="6">
    <source>
        <dbReference type="SAM" id="MobiDB-lite"/>
    </source>
</evidence>
<feature type="transmembrane region" description="Helical" evidence="7">
    <location>
        <begin position="121"/>
        <end position="150"/>
    </location>
</feature>
<dbReference type="InterPro" id="IPR032816">
    <property type="entry name" value="VTT_dom"/>
</dbReference>
<dbReference type="Pfam" id="PF09335">
    <property type="entry name" value="VTT_dom"/>
    <property type="match status" value="1"/>
</dbReference>
<gene>
    <name evidence="9" type="ORF">ACOF00016_LOCUS7824</name>
</gene>
<feature type="transmembrane region" description="Helical" evidence="7">
    <location>
        <begin position="288"/>
        <end position="307"/>
    </location>
</feature>
<dbReference type="EMBL" id="HBIM01009244">
    <property type="protein sequence ID" value="CAE0410312.1"/>
    <property type="molecule type" value="Transcribed_RNA"/>
</dbReference>
<evidence type="ECO:0000256" key="5">
    <source>
        <dbReference type="ARBA" id="ARBA00023136"/>
    </source>
</evidence>
<dbReference type="InterPro" id="IPR015414">
    <property type="entry name" value="TMEM64"/>
</dbReference>
<feature type="transmembrane region" description="Helical" evidence="7">
    <location>
        <begin position="162"/>
        <end position="186"/>
    </location>
</feature>
<proteinExistence type="predicted"/>
<protein>
    <recommendedName>
        <fullName evidence="8">VTT domain-containing protein</fullName>
    </recommendedName>
</protein>
<evidence type="ECO:0000256" key="1">
    <source>
        <dbReference type="ARBA" id="ARBA00004651"/>
    </source>
</evidence>
<feature type="transmembrane region" description="Helical" evidence="7">
    <location>
        <begin position="214"/>
        <end position="232"/>
    </location>
</feature>
<evidence type="ECO:0000256" key="4">
    <source>
        <dbReference type="ARBA" id="ARBA00022989"/>
    </source>
</evidence>
<evidence type="ECO:0000256" key="2">
    <source>
        <dbReference type="ARBA" id="ARBA00022475"/>
    </source>
</evidence>
<keyword evidence="3 7" id="KW-0812">Transmembrane</keyword>
<dbReference type="PANTHER" id="PTHR12677">
    <property type="entry name" value="GOLGI APPARATUS MEMBRANE PROTEIN TVP38-RELATED"/>
    <property type="match status" value="1"/>
</dbReference>
<feature type="region of interest" description="Disordered" evidence="6">
    <location>
        <begin position="1"/>
        <end position="43"/>
    </location>
</feature>
<dbReference type="GO" id="GO:0005886">
    <property type="term" value="C:plasma membrane"/>
    <property type="evidence" value="ECO:0007669"/>
    <property type="project" value="UniProtKB-SubCell"/>
</dbReference>
<feature type="transmembrane region" description="Helical" evidence="7">
    <location>
        <begin position="244"/>
        <end position="268"/>
    </location>
</feature>
<comment type="subcellular location">
    <subcellularLocation>
        <location evidence="1">Cell membrane</location>
        <topology evidence="1">Multi-pass membrane protein</topology>
    </subcellularLocation>
</comment>
<evidence type="ECO:0000313" key="9">
    <source>
        <dbReference type="EMBL" id="CAE0410312.1"/>
    </source>
</evidence>
<dbReference type="PANTHER" id="PTHR12677:SF59">
    <property type="entry name" value="GOLGI APPARATUS MEMBRANE PROTEIN TVP38-RELATED"/>
    <property type="match status" value="1"/>
</dbReference>
<feature type="domain" description="VTT" evidence="8">
    <location>
        <begin position="147"/>
        <end position="262"/>
    </location>
</feature>
<dbReference type="AlphaFoldDB" id="A0A7S3P7C2"/>
<evidence type="ECO:0000256" key="3">
    <source>
        <dbReference type="ARBA" id="ARBA00022692"/>
    </source>
</evidence>
<feature type="transmembrane region" description="Helical" evidence="7">
    <location>
        <begin position="75"/>
        <end position="93"/>
    </location>
</feature>
<sequence length="352" mass="38828">MKSGANERRKHHKKDEEHFSESDQETSTDQGNNNGPPFLPLEATTEGPPQPMIIFLHKVQERTRKFSKSCNGKKVVSGIMFAVIGLIIWDAVFTDPANRVLKPDFADTFLRWVQSNPTQGIFAFLVVIATAVVFMIPIGTPLTLGCGYIYKAAYGWTWGLTLATIVSMAGSALGAVACFLLGRYLMREQVRLWIRKYPLFDAIDIAAAEHGLRIMAMLYLTPILPLGPVSYMCGTTSMALRSFVLAKVASLPLMLLYCFIGASTGSLLSADPNAASEEVQSIEKNQTLIISGILLSFLMIGGITHFIKKELDRILERQKKEPKDADAVASEEAALEMGMTPKTQRTRHRRAG</sequence>
<accession>A0A7S3P7C2</accession>
<evidence type="ECO:0000256" key="7">
    <source>
        <dbReference type="SAM" id="Phobius"/>
    </source>
</evidence>